<evidence type="ECO:0000313" key="2">
    <source>
        <dbReference type="Proteomes" id="UP000235387"/>
    </source>
</evidence>
<reference evidence="2" key="1">
    <citation type="submission" date="2016-07" db="EMBL/GenBank/DDBJ databases">
        <title>Nontailed viruses are major unrecognized killers of bacteria in the ocean.</title>
        <authorList>
            <person name="Kauffman K."/>
            <person name="Hussain F."/>
            <person name="Yang J."/>
            <person name="Arevalo P."/>
            <person name="Brown J."/>
            <person name="Cutler M."/>
            <person name="Kelly L."/>
            <person name="Polz M.F."/>
        </authorList>
    </citation>
    <scope>NUCLEOTIDE SEQUENCE [LARGE SCALE GENOMIC DNA]</scope>
    <source>
        <strain evidence="2">10N.261.45.A10</strain>
    </source>
</reference>
<name>A0A2N7L8U0_9GAMM</name>
<evidence type="ECO:0000313" key="1">
    <source>
        <dbReference type="EMBL" id="PMN90680.1"/>
    </source>
</evidence>
<gene>
    <name evidence="1" type="ORF">BCT23_04120</name>
</gene>
<dbReference type="EMBL" id="MDAL01000027">
    <property type="protein sequence ID" value="PMN90680.1"/>
    <property type="molecule type" value="Genomic_DNA"/>
</dbReference>
<comment type="caution">
    <text evidence="1">The sequence shown here is derived from an EMBL/GenBank/DDBJ whole genome shotgun (WGS) entry which is preliminary data.</text>
</comment>
<dbReference type="Proteomes" id="UP000235387">
    <property type="component" value="Unassembled WGS sequence"/>
</dbReference>
<organism evidence="1 2">
    <name type="scientific">Enterovibrio norvegicus</name>
    <dbReference type="NCBI Taxonomy" id="188144"/>
    <lineage>
        <taxon>Bacteria</taxon>
        <taxon>Pseudomonadati</taxon>
        <taxon>Pseudomonadota</taxon>
        <taxon>Gammaproteobacteria</taxon>
        <taxon>Vibrionales</taxon>
        <taxon>Vibrionaceae</taxon>
        <taxon>Enterovibrio</taxon>
    </lineage>
</organism>
<dbReference type="AlphaFoldDB" id="A0A2N7L8U0"/>
<accession>A0A2N7L8U0</accession>
<proteinExistence type="predicted"/>
<protein>
    <submittedName>
        <fullName evidence="1">Uncharacterized protein</fullName>
    </submittedName>
</protein>
<sequence length="168" mass="19079">MIEQDLADDPYAQEYFSNLLKQAIEKTKEMFDSPVKQYLLFADFEQQVRDRDVAGLPTDRFAELDPKIKRHVQAYYGLFLKVLGEPLPLTEDPAFENKYFQYALDIDGIVRKAVAEFSINPSEIENQIRLGLLPLLFADVGIDKAQAIITDVIQITRLGLSGNNKSGH</sequence>